<proteinExistence type="predicted"/>
<protein>
    <submittedName>
        <fullName evidence="1">Uncharacterized protein</fullName>
    </submittedName>
</protein>
<evidence type="ECO:0000313" key="2">
    <source>
        <dbReference type="Proteomes" id="UP000625711"/>
    </source>
</evidence>
<dbReference type="Proteomes" id="UP000625711">
    <property type="component" value="Unassembled WGS sequence"/>
</dbReference>
<reference evidence="1" key="1">
    <citation type="submission" date="2020-08" db="EMBL/GenBank/DDBJ databases">
        <title>Genome sequencing and assembly of the red palm weevil Rhynchophorus ferrugineus.</title>
        <authorList>
            <person name="Dias G.B."/>
            <person name="Bergman C.M."/>
            <person name="Manee M."/>
        </authorList>
    </citation>
    <scope>NUCLEOTIDE SEQUENCE</scope>
    <source>
        <strain evidence="1">AA-2017</strain>
        <tissue evidence="1">Whole larva</tissue>
    </source>
</reference>
<dbReference type="AlphaFoldDB" id="A0A834M232"/>
<gene>
    <name evidence="1" type="ORF">GWI33_000664</name>
</gene>
<name>A0A834M232_RHYFE</name>
<keyword evidence="2" id="KW-1185">Reference proteome</keyword>
<organism evidence="1 2">
    <name type="scientific">Rhynchophorus ferrugineus</name>
    <name type="common">Red palm weevil</name>
    <name type="synonym">Curculio ferrugineus</name>
    <dbReference type="NCBI Taxonomy" id="354439"/>
    <lineage>
        <taxon>Eukaryota</taxon>
        <taxon>Metazoa</taxon>
        <taxon>Ecdysozoa</taxon>
        <taxon>Arthropoda</taxon>
        <taxon>Hexapoda</taxon>
        <taxon>Insecta</taxon>
        <taxon>Pterygota</taxon>
        <taxon>Neoptera</taxon>
        <taxon>Endopterygota</taxon>
        <taxon>Coleoptera</taxon>
        <taxon>Polyphaga</taxon>
        <taxon>Cucujiformia</taxon>
        <taxon>Curculionidae</taxon>
        <taxon>Dryophthorinae</taxon>
        <taxon>Rhynchophorus</taxon>
    </lineage>
</organism>
<accession>A0A834M232</accession>
<sequence length="92" mass="10426">MVFYPHHATNGTIHCHPGHLGVPFSDVAVERDRRRDPDAGRELWLKSIRMRFQQGGRSQPGFSIFSVDVQSELQGSLGRINITFSECQIMTN</sequence>
<evidence type="ECO:0000313" key="1">
    <source>
        <dbReference type="EMBL" id="KAF7264075.1"/>
    </source>
</evidence>
<dbReference type="EMBL" id="JAACXV010018420">
    <property type="protein sequence ID" value="KAF7264075.1"/>
    <property type="molecule type" value="Genomic_DNA"/>
</dbReference>
<comment type="caution">
    <text evidence="1">The sequence shown here is derived from an EMBL/GenBank/DDBJ whole genome shotgun (WGS) entry which is preliminary data.</text>
</comment>